<dbReference type="AlphaFoldDB" id="A0A3B0XMP9"/>
<dbReference type="NCBIfam" id="NF003952">
    <property type="entry name" value="PRK05450.1-5"/>
    <property type="match status" value="1"/>
</dbReference>
<dbReference type="NCBIfam" id="NF003950">
    <property type="entry name" value="PRK05450.1-3"/>
    <property type="match status" value="1"/>
</dbReference>
<dbReference type="FunFam" id="3.90.550.10:FF:000011">
    <property type="entry name" value="3-deoxy-manno-octulosonate cytidylyltransferase"/>
    <property type="match status" value="1"/>
</dbReference>
<sequence>MSENMLSYHIVIPARYASTRFPGKPLQDINGKTMLEHVYLVAQKSTASSIVIATDDQRIKQVAETFCEQVIMTSGQHQSGTDRLAEVCQKKQWHENEIVVNLQGDEPLTPPELLYQVANNLHENEQAAIATLTTPLTQASEIDDPNIVKVVSDINGFALYFSRATIPYQRDVSVSANINYYQRHLGIYAYRVGFLNAYTHMPQSEIEITEKLEQLRALYHGYKIHTQQAEKLPGPGIDTPEDLDKLNSLMAL</sequence>
<dbReference type="Pfam" id="PF02348">
    <property type="entry name" value="CTP_transf_3"/>
    <property type="match status" value="1"/>
</dbReference>
<dbReference type="NCBIfam" id="TIGR00466">
    <property type="entry name" value="kdsB"/>
    <property type="match status" value="1"/>
</dbReference>
<dbReference type="InterPro" id="IPR004528">
    <property type="entry name" value="KdsB"/>
</dbReference>
<keyword evidence="2 4" id="KW-0808">Transferase</keyword>
<protein>
    <submittedName>
        <fullName evidence="4">3-deoxy-manno-octulosonate cytidylyltransferase</fullName>
        <ecNumber evidence="4">2.7.7.38</ecNumber>
    </submittedName>
</protein>
<dbReference type="NCBIfam" id="NF009905">
    <property type="entry name" value="PRK13368.1"/>
    <property type="match status" value="1"/>
</dbReference>
<dbReference type="EMBL" id="UOFF01000426">
    <property type="protein sequence ID" value="VAW57606.1"/>
    <property type="molecule type" value="Genomic_DNA"/>
</dbReference>
<reference evidence="4" key="1">
    <citation type="submission" date="2018-06" db="EMBL/GenBank/DDBJ databases">
        <authorList>
            <person name="Zhirakovskaya E."/>
        </authorList>
    </citation>
    <scope>NUCLEOTIDE SEQUENCE</scope>
</reference>
<evidence type="ECO:0000256" key="3">
    <source>
        <dbReference type="ARBA" id="ARBA00022695"/>
    </source>
</evidence>
<dbReference type="GO" id="GO:0016020">
    <property type="term" value="C:membrane"/>
    <property type="evidence" value="ECO:0007669"/>
    <property type="project" value="UniProtKB-SubCell"/>
</dbReference>
<name>A0A3B0XMP9_9ZZZZ</name>
<evidence type="ECO:0000313" key="4">
    <source>
        <dbReference type="EMBL" id="VAW57606.1"/>
    </source>
</evidence>
<gene>
    <name evidence="4" type="ORF">MNBD_GAMMA07-2137</name>
</gene>
<dbReference type="EC" id="2.7.7.38" evidence="4"/>
<dbReference type="Gene3D" id="3.90.550.10">
    <property type="entry name" value="Spore Coat Polysaccharide Biosynthesis Protein SpsA, Chain A"/>
    <property type="match status" value="1"/>
</dbReference>
<accession>A0A3B0XMP9</accession>
<dbReference type="PANTHER" id="PTHR42866">
    <property type="entry name" value="3-DEOXY-MANNO-OCTULOSONATE CYTIDYLYLTRANSFERASE"/>
    <property type="match status" value="1"/>
</dbReference>
<dbReference type="GO" id="GO:0044281">
    <property type="term" value="P:small molecule metabolic process"/>
    <property type="evidence" value="ECO:0007669"/>
    <property type="project" value="UniProtKB-ARBA"/>
</dbReference>
<evidence type="ECO:0000256" key="2">
    <source>
        <dbReference type="ARBA" id="ARBA00022679"/>
    </source>
</evidence>
<dbReference type="PANTHER" id="PTHR42866:SF2">
    <property type="entry name" value="3-DEOXY-MANNO-OCTULOSONATE CYTIDYLYLTRANSFERASE, MITOCHONDRIAL"/>
    <property type="match status" value="1"/>
</dbReference>
<proteinExistence type="inferred from homology"/>
<keyword evidence="3 4" id="KW-0548">Nucleotidyltransferase</keyword>
<comment type="subcellular location">
    <subcellularLocation>
        <location evidence="1">Membrane</location>
    </subcellularLocation>
</comment>
<dbReference type="InterPro" id="IPR029044">
    <property type="entry name" value="Nucleotide-diphossugar_trans"/>
</dbReference>
<dbReference type="GO" id="GO:1901137">
    <property type="term" value="P:carbohydrate derivative biosynthetic process"/>
    <property type="evidence" value="ECO:0007669"/>
    <property type="project" value="UniProtKB-ARBA"/>
</dbReference>
<dbReference type="InterPro" id="IPR003329">
    <property type="entry name" value="Cytidylyl_trans"/>
</dbReference>
<evidence type="ECO:0000256" key="1">
    <source>
        <dbReference type="ARBA" id="ARBA00004370"/>
    </source>
</evidence>
<dbReference type="SUPFAM" id="SSF53448">
    <property type="entry name" value="Nucleotide-diphospho-sugar transferases"/>
    <property type="match status" value="1"/>
</dbReference>
<dbReference type="HAMAP" id="MF_00057">
    <property type="entry name" value="KdsB"/>
    <property type="match status" value="1"/>
</dbReference>
<dbReference type="GO" id="GO:0005829">
    <property type="term" value="C:cytosol"/>
    <property type="evidence" value="ECO:0007669"/>
    <property type="project" value="TreeGrafter"/>
</dbReference>
<dbReference type="GO" id="GO:0008690">
    <property type="term" value="F:3-deoxy-manno-octulosonate cytidylyltransferase activity"/>
    <property type="evidence" value="ECO:0007669"/>
    <property type="project" value="UniProtKB-EC"/>
</dbReference>
<dbReference type="CDD" id="cd02517">
    <property type="entry name" value="CMP-KDO-Synthetase"/>
    <property type="match status" value="1"/>
</dbReference>
<organism evidence="4">
    <name type="scientific">hydrothermal vent metagenome</name>
    <dbReference type="NCBI Taxonomy" id="652676"/>
    <lineage>
        <taxon>unclassified sequences</taxon>
        <taxon>metagenomes</taxon>
        <taxon>ecological metagenomes</taxon>
    </lineage>
</organism>